<dbReference type="OrthoDB" id="4190732at2"/>
<protein>
    <submittedName>
        <fullName evidence="3">NADPH:quinone reductase</fullName>
    </submittedName>
</protein>
<feature type="domain" description="Enoyl reductase (ER)" evidence="2">
    <location>
        <begin position="10"/>
        <end position="316"/>
    </location>
</feature>
<evidence type="ECO:0000313" key="3">
    <source>
        <dbReference type="EMBL" id="SDG69434.1"/>
    </source>
</evidence>
<dbReference type="PANTHER" id="PTHR44154:SF1">
    <property type="entry name" value="QUINONE OXIDOREDUCTASE"/>
    <property type="match status" value="1"/>
</dbReference>
<gene>
    <name evidence="3" type="ORF">SAMN05216260_12631</name>
</gene>
<dbReference type="Pfam" id="PF08240">
    <property type="entry name" value="ADH_N"/>
    <property type="match status" value="1"/>
</dbReference>
<dbReference type="PANTHER" id="PTHR44154">
    <property type="entry name" value="QUINONE OXIDOREDUCTASE"/>
    <property type="match status" value="1"/>
</dbReference>
<dbReference type="Proteomes" id="UP000198614">
    <property type="component" value="Unassembled WGS sequence"/>
</dbReference>
<keyword evidence="1" id="KW-0521">NADP</keyword>
<name>A0A1G7WC11_9ACTN</name>
<dbReference type="Gene3D" id="3.90.180.10">
    <property type="entry name" value="Medium-chain alcohol dehydrogenases, catalytic domain"/>
    <property type="match status" value="1"/>
</dbReference>
<dbReference type="SMART" id="SM00829">
    <property type="entry name" value="PKS_ER"/>
    <property type="match status" value="1"/>
</dbReference>
<sequence>MRAAYIEELGPPEVIRLGDLPAPVPGAGEVLVDVLATAVDPVDALVRSGVFRTPLPFPFVLGRDLVGTVAEPAAGFAAGEAVWCNSLGHGGRQGAAAERVAVAADRLYRLPDGVPPLEAVAVLHPAATAYLALFNHGELLPGETVLVAGAGGNVGSALVALAARAGARVLATASPRDHAYVRALGAAEVVDYREPAARLAELAPDGIDLHVDTSGRHDLETAVGLLAHRGRVLLLAGPGARPVLPVGPLYMKDASVRGFAISRATVAELAEAAAALNDMLAGGRLRPRALEVLPLEAVAEVHRRMEAGELRGRRVVLRVAGVPGGDEGR</sequence>
<reference evidence="3 4" key="1">
    <citation type="submission" date="2016-10" db="EMBL/GenBank/DDBJ databases">
        <authorList>
            <person name="de Groot N.N."/>
        </authorList>
    </citation>
    <scope>NUCLEOTIDE SEQUENCE [LARGE SCALE GENOMIC DNA]</scope>
    <source>
        <strain evidence="3 4">CGMCC 4.1859</strain>
    </source>
</reference>
<dbReference type="InterPro" id="IPR036291">
    <property type="entry name" value="NAD(P)-bd_dom_sf"/>
</dbReference>
<dbReference type="InterPro" id="IPR013154">
    <property type="entry name" value="ADH-like_N"/>
</dbReference>
<dbReference type="InterPro" id="IPR011032">
    <property type="entry name" value="GroES-like_sf"/>
</dbReference>
<evidence type="ECO:0000313" key="4">
    <source>
        <dbReference type="Proteomes" id="UP000198614"/>
    </source>
</evidence>
<dbReference type="InterPro" id="IPR013149">
    <property type="entry name" value="ADH-like_C"/>
</dbReference>
<organism evidence="3 4">
    <name type="scientific">Streptomyces griseoaurantiacus</name>
    <dbReference type="NCBI Taxonomy" id="68213"/>
    <lineage>
        <taxon>Bacteria</taxon>
        <taxon>Bacillati</taxon>
        <taxon>Actinomycetota</taxon>
        <taxon>Actinomycetes</taxon>
        <taxon>Kitasatosporales</taxon>
        <taxon>Streptomycetaceae</taxon>
        <taxon>Streptomyces</taxon>
        <taxon>Streptomyces aurantiacus group</taxon>
    </lineage>
</organism>
<evidence type="ECO:0000256" key="1">
    <source>
        <dbReference type="ARBA" id="ARBA00022857"/>
    </source>
</evidence>
<dbReference type="InterPro" id="IPR051603">
    <property type="entry name" value="Zinc-ADH_QOR/CCCR"/>
</dbReference>
<dbReference type="AlphaFoldDB" id="A0A1G7WC11"/>
<dbReference type="EMBL" id="FNAX01000026">
    <property type="protein sequence ID" value="SDG69434.1"/>
    <property type="molecule type" value="Genomic_DNA"/>
</dbReference>
<dbReference type="Pfam" id="PF00107">
    <property type="entry name" value="ADH_zinc_N"/>
    <property type="match status" value="1"/>
</dbReference>
<dbReference type="Gene3D" id="3.40.50.720">
    <property type="entry name" value="NAD(P)-binding Rossmann-like Domain"/>
    <property type="match status" value="1"/>
</dbReference>
<dbReference type="SUPFAM" id="SSF51735">
    <property type="entry name" value="NAD(P)-binding Rossmann-fold domains"/>
    <property type="match status" value="1"/>
</dbReference>
<evidence type="ECO:0000259" key="2">
    <source>
        <dbReference type="SMART" id="SM00829"/>
    </source>
</evidence>
<dbReference type="InterPro" id="IPR020843">
    <property type="entry name" value="ER"/>
</dbReference>
<dbReference type="CDD" id="cd08253">
    <property type="entry name" value="zeta_crystallin"/>
    <property type="match status" value="1"/>
</dbReference>
<accession>A0A1G7WC11</accession>
<dbReference type="GO" id="GO:0016491">
    <property type="term" value="F:oxidoreductase activity"/>
    <property type="evidence" value="ECO:0007669"/>
    <property type="project" value="InterPro"/>
</dbReference>
<proteinExistence type="predicted"/>
<dbReference type="SUPFAM" id="SSF50129">
    <property type="entry name" value="GroES-like"/>
    <property type="match status" value="1"/>
</dbReference>